<feature type="domain" description="Histidine kinase" evidence="16">
    <location>
        <begin position="187"/>
        <end position="405"/>
    </location>
</feature>
<dbReference type="Pfam" id="PF00072">
    <property type="entry name" value="Response_reg"/>
    <property type="match status" value="1"/>
</dbReference>
<feature type="domain" description="PAS" evidence="18">
    <location>
        <begin position="613"/>
        <end position="683"/>
    </location>
</feature>
<feature type="domain" description="PAC" evidence="19">
    <location>
        <begin position="686"/>
        <end position="738"/>
    </location>
</feature>
<dbReference type="InterPro" id="IPR001789">
    <property type="entry name" value="Sig_transdc_resp-reg_receiver"/>
</dbReference>
<protein>
    <recommendedName>
        <fullName evidence="2">histidine kinase</fullName>
        <ecNumber evidence="2">2.7.13.3</ecNumber>
    </recommendedName>
</protein>
<keyword evidence="21" id="KW-1185">Reference proteome</keyword>
<dbReference type="InterPro" id="IPR000700">
    <property type="entry name" value="PAS-assoc_C"/>
</dbReference>
<evidence type="ECO:0000256" key="12">
    <source>
        <dbReference type="ARBA" id="ARBA00022991"/>
    </source>
</evidence>
<evidence type="ECO:0000313" key="21">
    <source>
        <dbReference type="Proteomes" id="UP000305887"/>
    </source>
</evidence>
<dbReference type="InterPro" id="IPR036890">
    <property type="entry name" value="HATPase_C_sf"/>
</dbReference>
<evidence type="ECO:0000259" key="16">
    <source>
        <dbReference type="PROSITE" id="PS50109"/>
    </source>
</evidence>
<keyword evidence="12" id="KW-0157">Chromophore</keyword>
<evidence type="ECO:0000256" key="8">
    <source>
        <dbReference type="ARBA" id="ARBA00022679"/>
    </source>
</evidence>
<dbReference type="InterPro" id="IPR004358">
    <property type="entry name" value="Sig_transdc_His_kin-like_C"/>
</dbReference>
<keyword evidence="4 14" id="KW-0597">Phosphoprotein</keyword>
<dbReference type="FunFam" id="3.30.565.10:FF:000006">
    <property type="entry name" value="Sensor histidine kinase WalK"/>
    <property type="match status" value="1"/>
</dbReference>
<dbReference type="SMART" id="SM00448">
    <property type="entry name" value="REC"/>
    <property type="match status" value="1"/>
</dbReference>
<feature type="modified residue" description="4-aspartylphosphate" evidence="14">
    <location>
        <position position="502"/>
    </location>
</feature>
<evidence type="ECO:0000256" key="1">
    <source>
        <dbReference type="ARBA" id="ARBA00000085"/>
    </source>
</evidence>
<dbReference type="SUPFAM" id="SSF47384">
    <property type="entry name" value="Homodimeric domain of signal transducing histidine kinase"/>
    <property type="match status" value="1"/>
</dbReference>
<dbReference type="SMART" id="SM00086">
    <property type="entry name" value="PAC"/>
    <property type="match status" value="2"/>
</dbReference>
<dbReference type="FunFam" id="1.10.287.130:FF:000045">
    <property type="entry name" value="Two-component system sensor histidine kinase/response regulator"/>
    <property type="match status" value="1"/>
</dbReference>
<organism evidence="20 21">
    <name type="scientific">Rubellimicrobium rubrum</name>
    <dbReference type="NCBI Taxonomy" id="2585369"/>
    <lineage>
        <taxon>Bacteria</taxon>
        <taxon>Pseudomonadati</taxon>
        <taxon>Pseudomonadota</taxon>
        <taxon>Alphaproteobacteria</taxon>
        <taxon>Rhodobacterales</taxon>
        <taxon>Roseobacteraceae</taxon>
        <taxon>Rubellimicrobium</taxon>
    </lineage>
</organism>
<dbReference type="EMBL" id="VDFU01000011">
    <property type="protein sequence ID" value="TNC49434.1"/>
    <property type="molecule type" value="Genomic_DNA"/>
</dbReference>
<accession>A0A5C4MYA7</accession>
<dbReference type="GO" id="GO:0009881">
    <property type="term" value="F:photoreceptor activity"/>
    <property type="evidence" value="ECO:0007669"/>
    <property type="project" value="UniProtKB-KW"/>
</dbReference>
<keyword evidence="5" id="KW-0716">Sensory transduction</keyword>
<dbReference type="InterPro" id="IPR003594">
    <property type="entry name" value="HATPase_dom"/>
</dbReference>
<dbReference type="InterPro" id="IPR013655">
    <property type="entry name" value="PAS_fold_3"/>
</dbReference>
<keyword evidence="15" id="KW-0175">Coiled coil</keyword>
<dbReference type="CDD" id="cd00130">
    <property type="entry name" value="PAS"/>
    <property type="match status" value="2"/>
</dbReference>
<dbReference type="FunFam" id="3.30.450.20:FF:000099">
    <property type="entry name" value="Sensory box sensor histidine kinase"/>
    <property type="match status" value="1"/>
</dbReference>
<evidence type="ECO:0000256" key="10">
    <source>
        <dbReference type="ARBA" id="ARBA00022777"/>
    </source>
</evidence>
<dbReference type="NCBIfam" id="TIGR00229">
    <property type="entry name" value="sensory_box"/>
    <property type="match status" value="2"/>
</dbReference>
<dbReference type="Pfam" id="PF08447">
    <property type="entry name" value="PAS_3"/>
    <property type="match status" value="1"/>
</dbReference>
<proteinExistence type="predicted"/>
<keyword evidence="10" id="KW-0418">Kinase</keyword>
<dbReference type="InterPro" id="IPR005467">
    <property type="entry name" value="His_kinase_dom"/>
</dbReference>
<dbReference type="SMART" id="SM00388">
    <property type="entry name" value="HisKA"/>
    <property type="match status" value="1"/>
</dbReference>
<dbReference type="PROSITE" id="PS50110">
    <property type="entry name" value="RESPONSE_REGULATORY"/>
    <property type="match status" value="1"/>
</dbReference>
<gene>
    <name evidence="20" type="ORF">FHG66_11090</name>
</gene>
<dbReference type="Gene3D" id="3.30.450.20">
    <property type="entry name" value="PAS domain"/>
    <property type="match status" value="2"/>
</dbReference>
<dbReference type="InterPro" id="IPR000014">
    <property type="entry name" value="PAS"/>
</dbReference>
<sequence length="934" mass="103762">MPEVIRQLFDPSSAIRVREVELLEEDNFHRLREKLARIVMDEMYQFVGLLDANARLLEVNRAALEGAGIRLEDIRGKPFWEARWWTVSKDTMAEQQEACRRAAAGEFVRYDVEIYGRASGEETIIIDYSLIPVRDREGRVVFLLAEGRNITEKKQGEAEIARKNQELQQLLDRVRELDEIKSQFFANVSHELRTPLALILGPTEKMLMEGDNLTAAQRRDIEVVRRNASMLLKHVNDLLDLSKLDAGKMEVSYGRGDLAQLLRAMAGHFEALAPQRHIRFVVEAPDSIPAEIDADKVERVVLNLLSNAFKFVPDGGRIRCAVQVTPESRGLITVQDSGPGVPPEMRGAIFQRFRQADTGATRQFGGTGLGLSIAKDFVELHGGTISVTEAPDGGALFMVEIPLRAPEGITVRAGAAEAEARAGVIGGTLDEFALDADDPGPAMPDDIPTTGRPRVLVVEDNSELRRHITETLAQDFEIASAQDGAEGLEKAVALCPDLIITDVMMPRMSGDELVAALRQRDEVRDVPILVLSAKADDALRVRLLAGGAQDYVVKPFSGAELRIRASNLVSMKRARDVLRAELDTRSGNIEALAHEVTRRNQQLEYAAQALRESEAKFRTITETMPQIVWSTRPDGYHDYYNLRWYEFTGVAQGSTDGEGWNAIFHPEDQPKAWELWRHSLATGEPYEIEYRIRHHSGEYRWTLGRALPVQDQAGTITRWMGTCTDIHDLKQAQEHQRLLTAELSHRVKNALAVVQSITFQTLRRSASLEDFSASFQGRLQALSQAHDLLLRSKWTGVSLRDVVRAELAPYAGSAVLVEGGPEVVLDPKQAVALALILHELTTNAAKHGALAAPEGRLRIHWRSKVQSKEAHLCFEWHESGLLAVPNVAREGFGTRLISRSAQGELNGSATKSATEGKLVWTLDFPLVLQSRAAA</sequence>
<feature type="domain" description="PAC" evidence="19">
    <location>
        <begin position="108"/>
        <end position="162"/>
    </location>
</feature>
<evidence type="ECO:0000256" key="11">
    <source>
        <dbReference type="ARBA" id="ARBA00022840"/>
    </source>
</evidence>
<dbReference type="FunFam" id="3.30.450.20:FF:000155">
    <property type="entry name" value="Sensor histidine kinase TodS"/>
    <property type="match status" value="1"/>
</dbReference>
<dbReference type="SMART" id="SM00387">
    <property type="entry name" value="HATPase_c"/>
    <property type="match status" value="1"/>
</dbReference>
<dbReference type="Gene3D" id="3.40.50.2300">
    <property type="match status" value="1"/>
</dbReference>
<evidence type="ECO:0000256" key="7">
    <source>
        <dbReference type="ARBA" id="ARBA00022643"/>
    </source>
</evidence>
<dbReference type="Pfam" id="PF07536">
    <property type="entry name" value="HWE_HK"/>
    <property type="match status" value="1"/>
</dbReference>
<dbReference type="CDD" id="cd00082">
    <property type="entry name" value="HisKA"/>
    <property type="match status" value="1"/>
</dbReference>
<name>A0A5C4MYA7_9RHOB</name>
<evidence type="ECO:0000259" key="19">
    <source>
        <dbReference type="PROSITE" id="PS50113"/>
    </source>
</evidence>
<reference evidence="20 21" key="1">
    <citation type="submission" date="2019-06" db="EMBL/GenBank/DDBJ databases">
        <title>YIM 131921 draft genome.</title>
        <authorList>
            <person name="Jiang L."/>
        </authorList>
    </citation>
    <scope>NUCLEOTIDE SEQUENCE [LARGE SCALE GENOMIC DNA]</scope>
    <source>
        <strain evidence="20 21">YIM 131921</strain>
    </source>
</reference>
<keyword evidence="11" id="KW-0067">ATP-binding</keyword>
<dbReference type="SUPFAM" id="SSF55874">
    <property type="entry name" value="ATPase domain of HSP90 chaperone/DNA topoisomerase II/histidine kinase"/>
    <property type="match status" value="1"/>
</dbReference>
<keyword evidence="3" id="KW-0600">Photoreceptor protein</keyword>
<dbReference type="Proteomes" id="UP000305887">
    <property type="component" value="Unassembled WGS sequence"/>
</dbReference>
<dbReference type="RefSeq" id="WP_139076826.1">
    <property type="nucleotide sequence ID" value="NZ_VDFU01000011.1"/>
</dbReference>
<comment type="catalytic activity">
    <reaction evidence="1">
        <text>ATP + protein L-histidine = ADP + protein N-phospho-L-histidine.</text>
        <dbReference type="EC" id="2.7.13.3"/>
    </reaction>
</comment>
<dbReference type="InterPro" id="IPR003661">
    <property type="entry name" value="HisK_dim/P_dom"/>
</dbReference>
<dbReference type="PRINTS" id="PR00344">
    <property type="entry name" value="BCTRLSENSOR"/>
</dbReference>
<dbReference type="PROSITE" id="PS50113">
    <property type="entry name" value="PAC"/>
    <property type="match status" value="2"/>
</dbReference>
<keyword evidence="8" id="KW-0808">Transferase</keyword>
<dbReference type="InterPro" id="IPR011006">
    <property type="entry name" value="CheY-like_superfamily"/>
</dbReference>
<keyword evidence="9" id="KW-0547">Nucleotide-binding</keyword>
<dbReference type="SMART" id="SM00091">
    <property type="entry name" value="PAS"/>
    <property type="match status" value="2"/>
</dbReference>
<dbReference type="InterPro" id="IPR013656">
    <property type="entry name" value="PAS_4"/>
</dbReference>
<evidence type="ECO:0000256" key="13">
    <source>
        <dbReference type="ARBA" id="ARBA00023170"/>
    </source>
</evidence>
<evidence type="ECO:0000256" key="2">
    <source>
        <dbReference type="ARBA" id="ARBA00012438"/>
    </source>
</evidence>
<dbReference type="Pfam" id="PF08448">
    <property type="entry name" value="PAS_4"/>
    <property type="match status" value="1"/>
</dbReference>
<dbReference type="GO" id="GO:0000155">
    <property type="term" value="F:phosphorelay sensor kinase activity"/>
    <property type="evidence" value="ECO:0007669"/>
    <property type="project" value="InterPro"/>
</dbReference>
<evidence type="ECO:0000259" key="17">
    <source>
        <dbReference type="PROSITE" id="PS50110"/>
    </source>
</evidence>
<dbReference type="InterPro" id="IPR001610">
    <property type="entry name" value="PAC"/>
</dbReference>
<dbReference type="Pfam" id="PF00512">
    <property type="entry name" value="HisKA"/>
    <property type="match status" value="1"/>
</dbReference>
<dbReference type="InterPro" id="IPR035965">
    <property type="entry name" value="PAS-like_dom_sf"/>
</dbReference>
<evidence type="ECO:0000256" key="3">
    <source>
        <dbReference type="ARBA" id="ARBA00022543"/>
    </source>
</evidence>
<dbReference type="Gene3D" id="1.10.287.130">
    <property type="match status" value="1"/>
</dbReference>
<dbReference type="Gene3D" id="3.30.565.10">
    <property type="entry name" value="Histidine kinase-like ATPase, C-terminal domain"/>
    <property type="match status" value="2"/>
</dbReference>
<evidence type="ECO:0000256" key="14">
    <source>
        <dbReference type="PROSITE-ProRule" id="PRU00169"/>
    </source>
</evidence>
<dbReference type="EC" id="2.7.13.3" evidence="2"/>
<dbReference type="OrthoDB" id="9816309at2"/>
<dbReference type="PANTHER" id="PTHR43547:SF2">
    <property type="entry name" value="HYBRID SIGNAL TRANSDUCTION HISTIDINE KINASE C"/>
    <property type="match status" value="1"/>
</dbReference>
<feature type="domain" description="Response regulatory" evidence="17">
    <location>
        <begin position="454"/>
        <end position="569"/>
    </location>
</feature>
<feature type="coiled-coil region" evidence="15">
    <location>
        <begin position="153"/>
        <end position="180"/>
    </location>
</feature>
<dbReference type="PROSITE" id="PS50109">
    <property type="entry name" value="HIS_KIN"/>
    <property type="match status" value="1"/>
</dbReference>
<evidence type="ECO:0000256" key="6">
    <source>
        <dbReference type="ARBA" id="ARBA00022630"/>
    </source>
</evidence>
<dbReference type="GO" id="GO:0005524">
    <property type="term" value="F:ATP binding"/>
    <property type="evidence" value="ECO:0007669"/>
    <property type="project" value="UniProtKB-KW"/>
</dbReference>
<dbReference type="InterPro" id="IPR011102">
    <property type="entry name" value="Sig_transdc_His_kinase_HWE"/>
</dbReference>
<dbReference type="InterPro" id="IPR036097">
    <property type="entry name" value="HisK_dim/P_sf"/>
</dbReference>
<dbReference type="SUPFAM" id="SSF55785">
    <property type="entry name" value="PYP-like sensor domain (PAS domain)"/>
    <property type="match status" value="2"/>
</dbReference>
<evidence type="ECO:0000313" key="20">
    <source>
        <dbReference type="EMBL" id="TNC49434.1"/>
    </source>
</evidence>
<evidence type="ECO:0000256" key="15">
    <source>
        <dbReference type="SAM" id="Coils"/>
    </source>
</evidence>
<keyword evidence="7" id="KW-0288">FMN</keyword>
<keyword evidence="13" id="KW-0675">Receptor</keyword>
<dbReference type="SMART" id="SM00911">
    <property type="entry name" value="HWE_HK"/>
    <property type="match status" value="1"/>
</dbReference>
<dbReference type="AlphaFoldDB" id="A0A5C4MYA7"/>
<evidence type="ECO:0000256" key="4">
    <source>
        <dbReference type="ARBA" id="ARBA00022553"/>
    </source>
</evidence>
<evidence type="ECO:0000256" key="9">
    <source>
        <dbReference type="ARBA" id="ARBA00022741"/>
    </source>
</evidence>
<evidence type="ECO:0000259" key="18">
    <source>
        <dbReference type="PROSITE" id="PS50112"/>
    </source>
</evidence>
<dbReference type="PROSITE" id="PS50112">
    <property type="entry name" value="PAS"/>
    <property type="match status" value="1"/>
</dbReference>
<keyword evidence="6" id="KW-0285">Flavoprotein</keyword>
<dbReference type="CDD" id="cd17574">
    <property type="entry name" value="REC_OmpR"/>
    <property type="match status" value="1"/>
</dbReference>
<dbReference type="SUPFAM" id="SSF52172">
    <property type="entry name" value="CheY-like"/>
    <property type="match status" value="1"/>
</dbReference>
<evidence type="ECO:0000256" key="5">
    <source>
        <dbReference type="ARBA" id="ARBA00022606"/>
    </source>
</evidence>
<dbReference type="PANTHER" id="PTHR43547">
    <property type="entry name" value="TWO-COMPONENT HISTIDINE KINASE"/>
    <property type="match status" value="1"/>
</dbReference>
<comment type="caution">
    <text evidence="20">The sequence shown here is derived from an EMBL/GenBank/DDBJ whole genome shotgun (WGS) entry which is preliminary data.</text>
</comment>
<dbReference type="Pfam" id="PF02518">
    <property type="entry name" value="HATPase_c"/>
    <property type="match status" value="1"/>
</dbReference>